<keyword evidence="2" id="KW-1185">Reference proteome</keyword>
<name>A0A225V2W6_9STRA</name>
<sequence>MTKAKILEPRPGDAVLFRAVLIHCGTTYDDDNYRLHGYVTVLGPAFEPDVVAGVNEKVFTCQYCGFQDTALSAIRQHRIYCSKNPKQRTRPKVK</sequence>
<dbReference type="Proteomes" id="UP000198211">
    <property type="component" value="Unassembled WGS sequence"/>
</dbReference>
<dbReference type="AlphaFoldDB" id="A0A225V2W6"/>
<reference evidence="2" key="1">
    <citation type="submission" date="2017-03" db="EMBL/GenBank/DDBJ databases">
        <title>Phytopthora megakarya and P. palmivora, two closely related causual agents of cacao black pod achieved similar genome size and gene model numbers by different mechanisms.</title>
        <authorList>
            <person name="Ali S."/>
            <person name="Shao J."/>
            <person name="Larry D.J."/>
            <person name="Kronmiller B."/>
            <person name="Shen D."/>
            <person name="Strem M.D."/>
            <person name="Melnick R.L."/>
            <person name="Guiltinan M.J."/>
            <person name="Tyler B.M."/>
            <person name="Meinhardt L.W."/>
            <person name="Bailey B.A."/>
        </authorList>
    </citation>
    <scope>NUCLEOTIDE SEQUENCE [LARGE SCALE GENOMIC DNA]</scope>
    <source>
        <strain evidence="2">zdho120</strain>
    </source>
</reference>
<evidence type="ECO:0000313" key="2">
    <source>
        <dbReference type="Proteomes" id="UP000198211"/>
    </source>
</evidence>
<dbReference type="EMBL" id="NBNE01008318">
    <property type="protein sequence ID" value="OWY99614.1"/>
    <property type="molecule type" value="Genomic_DNA"/>
</dbReference>
<evidence type="ECO:0000313" key="1">
    <source>
        <dbReference type="EMBL" id="OWY99614.1"/>
    </source>
</evidence>
<organism evidence="1 2">
    <name type="scientific">Phytophthora megakarya</name>
    <dbReference type="NCBI Taxonomy" id="4795"/>
    <lineage>
        <taxon>Eukaryota</taxon>
        <taxon>Sar</taxon>
        <taxon>Stramenopiles</taxon>
        <taxon>Oomycota</taxon>
        <taxon>Peronosporomycetes</taxon>
        <taxon>Peronosporales</taxon>
        <taxon>Peronosporaceae</taxon>
        <taxon>Phytophthora</taxon>
    </lineage>
</organism>
<gene>
    <name evidence="1" type="ORF">PHMEG_00029358</name>
</gene>
<proteinExistence type="predicted"/>
<comment type="caution">
    <text evidence="1">The sequence shown here is derived from an EMBL/GenBank/DDBJ whole genome shotgun (WGS) entry which is preliminary data.</text>
</comment>
<protein>
    <submittedName>
        <fullName evidence="1">Uncharacterized protein</fullName>
    </submittedName>
</protein>
<accession>A0A225V2W6</accession>